<dbReference type="SUPFAM" id="SSF54593">
    <property type="entry name" value="Glyoxalase/Bleomycin resistance protein/Dihydroxybiphenyl dioxygenase"/>
    <property type="match status" value="1"/>
</dbReference>
<evidence type="ECO:0000313" key="3">
    <source>
        <dbReference type="Proteomes" id="UP000295748"/>
    </source>
</evidence>
<gene>
    <name evidence="2" type="ORF">E4K62_11730</name>
</gene>
<dbReference type="EMBL" id="CP038266">
    <property type="protein sequence ID" value="QBR89288.1"/>
    <property type="molecule type" value="Genomic_DNA"/>
</dbReference>
<proteinExistence type="predicted"/>
<accession>A0ABX5SSZ6</accession>
<dbReference type="RefSeq" id="WP_135067632.1">
    <property type="nucleotide sequence ID" value="NZ_CP038266.1"/>
</dbReference>
<feature type="domain" description="Glyoxalase/fosfomycin resistance/dioxygenase" evidence="1">
    <location>
        <begin position="14"/>
        <end position="125"/>
    </location>
</feature>
<dbReference type="Pfam" id="PF00903">
    <property type="entry name" value="Glyoxalase"/>
    <property type="match status" value="1"/>
</dbReference>
<dbReference type="Proteomes" id="UP000295748">
    <property type="component" value="Chromosome"/>
</dbReference>
<protein>
    <submittedName>
        <fullName evidence="2">VOC family protein</fullName>
    </submittedName>
</protein>
<dbReference type="PANTHER" id="PTHR33990:SF1">
    <property type="entry name" value="PROTEIN YJDN"/>
    <property type="match status" value="1"/>
</dbReference>
<sequence length="132" mass="13681">MTAPAPYVFFPGVAADALRFYRGVFGGELSLHTFADFGRDDGPGEAIAHGILAGPVDLFAADAAQGEPTVAVQGMLLSLLGAAPAGTLEGWFAALSEGGTVVDPLQARPWGASDGTVRDRYGLTWLIGYEPE</sequence>
<dbReference type="InterPro" id="IPR029068">
    <property type="entry name" value="Glyas_Bleomycin-R_OHBP_Dase"/>
</dbReference>
<keyword evidence="3" id="KW-1185">Reference proteome</keyword>
<name>A0ABX5SSZ6_9MICO</name>
<dbReference type="PANTHER" id="PTHR33990">
    <property type="entry name" value="PROTEIN YJDN-RELATED"/>
    <property type="match status" value="1"/>
</dbReference>
<evidence type="ECO:0000259" key="1">
    <source>
        <dbReference type="Pfam" id="PF00903"/>
    </source>
</evidence>
<dbReference type="InterPro" id="IPR004360">
    <property type="entry name" value="Glyas_Fos-R_dOase_dom"/>
</dbReference>
<reference evidence="2 3" key="1">
    <citation type="submission" date="2019-03" db="EMBL/GenBank/DDBJ databases">
        <authorList>
            <person name="Dong K."/>
        </authorList>
    </citation>
    <scope>NUCLEOTIDE SEQUENCE [LARGE SCALE GENOMIC DNA]</scope>
    <source>
        <strain evidence="3">dk512</strain>
    </source>
</reference>
<organism evidence="2 3">
    <name type="scientific">Microbacterium wangchenii</name>
    <dbReference type="NCBI Taxonomy" id="2541726"/>
    <lineage>
        <taxon>Bacteria</taxon>
        <taxon>Bacillati</taxon>
        <taxon>Actinomycetota</taxon>
        <taxon>Actinomycetes</taxon>
        <taxon>Micrococcales</taxon>
        <taxon>Microbacteriaceae</taxon>
        <taxon>Microbacterium</taxon>
    </lineage>
</organism>
<dbReference type="Gene3D" id="3.10.180.10">
    <property type="entry name" value="2,3-Dihydroxybiphenyl 1,2-Dioxygenase, domain 1"/>
    <property type="match status" value="1"/>
</dbReference>
<evidence type="ECO:0000313" key="2">
    <source>
        <dbReference type="EMBL" id="QBR89288.1"/>
    </source>
</evidence>